<comment type="caution">
    <text evidence="3">The sequence shown here is derived from an EMBL/GenBank/DDBJ whole genome shotgun (WGS) entry which is preliminary data.</text>
</comment>
<feature type="transmembrane region" description="Helical" evidence="2">
    <location>
        <begin position="79"/>
        <end position="106"/>
    </location>
</feature>
<evidence type="ECO:0000256" key="1">
    <source>
        <dbReference type="SAM" id="MobiDB-lite"/>
    </source>
</evidence>
<feature type="region of interest" description="Disordered" evidence="1">
    <location>
        <begin position="144"/>
        <end position="173"/>
    </location>
</feature>
<dbReference type="Proteomes" id="UP000325313">
    <property type="component" value="Unassembled WGS sequence"/>
</dbReference>
<organism evidence="3 4">
    <name type="scientific">Puccinia graminis f. sp. tritici</name>
    <dbReference type="NCBI Taxonomy" id="56615"/>
    <lineage>
        <taxon>Eukaryota</taxon>
        <taxon>Fungi</taxon>
        <taxon>Dikarya</taxon>
        <taxon>Basidiomycota</taxon>
        <taxon>Pucciniomycotina</taxon>
        <taxon>Pucciniomycetes</taxon>
        <taxon>Pucciniales</taxon>
        <taxon>Pucciniaceae</taxon>
        <taxon>Puccinia</taxon>
    </lineage>
</organism>
<sequence>MALGRHAVQVGLEQATEERENGKIGQDRRIKQAWWRRILGPGWLGFFRYSFLSYPEGYHPGGSRSISDKAGGSGQQIRIWWTLIAILIYWWICLVLAIGGWTTYLVRKQRSGIRHPHLSQSPELGRWSGWGSAWKNRIGFRLSRSSSRPRSNSPSTTAAIPPSATTPTTLTGSIREPAGTALVEVIKKRSQLLAQAGKRIPNPNLPIQPITSSRLVPRSALATDTDNQSVDGSQVNLIDVLSQPAANSAALGISASAPARQPRTSMGGGLITARQPPWRTPIRTPGADWRAGLHARRRLACGPARQSAAGELACSWRAGLHAQL</sequence>
<evidence type="ECO:0000313" key="3">
    <source>
        <dbReference type="EMBL" id="KAA1121220.1"/>
    </source>
</evidence>
<keyword evidence="2" id="KW-1133">Transmembrane helix</keyword>
<dbReference type="AlphaFoldDB" id="A0A5B0R6P9"/>
<feature type="region of interest" description="Disordered" evidence="1">
    <location>
        <begin position="256"/>
        <end position="286"/>
    </location>
</feature>
<gene>
    <name evidence="3" type="ORF">PGTUg99_025960</name>
</gene>
<evidence type="ECO:0000256" key="2">
    <source>
        <dbReference type="SAM" id="Phobius"/>
    </source>
</evidence>
<accession>A0A5B0R6P9</accession>
<protein>
    <submittedName>
        <fullName evidence="3">Uncharacterized protein</fullName>
    </submittedName>
</protein>
<name>A0A5B0R6P9_PUCGR</name>
<proteinExistence type="predicted"/>
<keyword evidence="2" id="KW-0472">Membrane</keyword>
<feature type="transmembrane region" description="Helical" evidence="2">
    <location>
        <begin position="34"/>
        <end position="51"/>
    </location>
</feature>
<feature type="compositionally biased region" description="Low complexity" evidence="1">
    <location>
        <begin position="144"/>
        <end position="171"/>
    </location>
</feature>
<evidence type="ECO:0000313" key="4">
    <source>
        <dbReference type="Proteomes" id="UP000325313"/>
    </source>
</evidence>
<reference evidence="3 4" key="1">
    <citation type="submission" date="2019-05" db="EMBL/GenBank/DDBJ databases">
        <title>Emergence of the Ug99 lineage of the wheat stem rust pathogen through somatic hybridization.</title>
        <authorList>
            <person name="Li F."/>
            <person name="Upadhyaya N.M."/>
            <person name="Sperschneider J."/>
            <person name="Matny O."/>
            <person name="Nguyen-Phuc H."/>
            <person name="Mago R."/>
            <person name="Raley C."/>
            <person name="Miller M.E."/>
            <person name="Silverstein K.A.T."/>
            <person name="Henningsen E."/>
            <person name="Hirsch C.D."/>
            <person name="Visser B."/>
            <person name="Pretorius Z.A."/>
            <person name="Steffenson B.J."/>
            <person name="Schwessinger B."/>
            <person name="Dodds P.N."/>
            <person name="Figueroa M."/>
        </authorList>
    </citation>
    <scope>NUCLEOTIDE SEQUENCE [LARGE SCALE GENOMIC DNA]</scope>
    <source>
        <strain evidence="3 4">Ug99</strain>
    </source>
</reference>
<dbReference type="EMBL" id="VDEP01000239">
    <property type="protein sequence ID" value="KAA1121220.1"/>
    <property type="molecule type" value="Genomic_DNA"/>
</dbReference>
<keyword evidence="2" id="KW-0812">Transmembrane</keyword>